<gene>
    <name evidence="2" type="ORF">ACFSNB_07315</name>
</gene>
<evidence type="ECO:0000259" key="1">
    <source>
        <dbReference type="Pfam" id="PF09994"/>
    </source>
</evidence>
<dbReference type="PANTHER" id="PTHR33840:SF1">
    <property type="entry name" value="TLE1 PHOSPHOLIPASE DOMAIN-CONTAINING PROTEIN"/>
    <property type="match status" value="1"/>
</dbReference>
<accession>A0ABW5C8H6</accession>
<dbReference type="Proteomes" id="UP001597296">
    <property type="component" value="Unassembled WGS sequence"/>
</dbReference>
<reference evidence="3" key="1">
    <citation type="journal article" date="2019" name="Int. J. Syst. Evol. Microbiol.">
        <title>The Global Catalogue of Microorganisms (GCM) 10K type strain sequencing project: providing services to taxonomists for standard genome sequencing and annotation.</title>
        <authorList>
            <consortium name="The Broad Institute Genomics Platform"/>
            <consortium name="The Broad Institute Genome Sequencing Center for Infectious Disease"/>
            <person name="Wu L."/>
            <person name="Ma J."/>
        </authorList>
    </citation>
    <scope>NUCLEOTIDE SEQUENCE [LARGE SCALE GENOMIC DNA]</scope>
    <source>
        <strain evidence="3">KCTC 15012</strain>
    </source>
</reference>
<dbReference type="SUPFAM" id="SSF53474">
    <property type="entry name" value="alpha/beta-Hydrolases"/>
    <property type="match status" value="1"/>
</dbReference>
<dbReference type="EMBL" id="JBHUIY010000011">
    <property type="protein sequence ID" value="MFD2233609.1"/>
    <property type="molecule type" value="Genomic_DNA"/>
</dbReference>
<dbReference type="Gene3D" id="2.60.120.430">
    <property type="entry name" value="Galactose-binding lectin"/>
    <property type="match status" value="1"/>
</dbReference>
<dbReference type="RefSeq" id="WP_377315426.1">
    <property type="nucleotide sequence ID" value="NZ_JBHUIY010000011.1"/>
</dbReference>
<comment type="caution">
    <text evidence="2">The sequence shown here is derived from an EMBL/GenBank/DDBJ whole genome shotgun (WGS) entry which is preliminary data.</text>
</comment>
<keyword evidence="3" id="KW-1185">Reference proteome</keyword>
<feature type="domain" description="T6SS Phospholipase effector Tle1-like catalytic" evidence="1">
    <location>
        <begin position="3"/>
        <end position="269"/>
    </location>
</feature>
<sequence>MTRLVICCDGTWNTPDMTEGGVPSPTNVVRLFNAVTAVDANGVRQERYYHPGVGTDPGLLSRVLGGALGQGLDGNIMSAYRALCDWYRPGDDIFLFGFSRGAYTVRSLAGLVKRCGLIDSGGLAEAEVWRRIGIAFDRGYRQRRDNWSQGLDWRFRAPPPGSSLIPIRFIGVWDTVGALGVPDELALATLFDNPLDHAFHDTDLGPHIVTARHALALDETRRAFQPTLWTNVAGRDVQQVWFPGNHGDVGGGHRETGLSDGPLAWMIEEAKAAGLDFDPNLTGQIVPNPTGVLHHNENGVYRFLASMPRAVPEMSPAAAPDLDASVAARRTTPPIAQAPYRPLRALVPGSALTIEIFANQPWNETGLYLQAGRSYTFAASGEWLDASIRCSPDGPTGSPLQPGRIIQALFGLGDRIEPLFRKLTRNPNAQFRFSRRHGDRPWFCLMGAVANGGVEGKAIRDHESFAIGSGPVSHTPTKSGYFHAYANDAWGFYDNNRGKVVLTVSSP</sequence>
<dbReference type="InterPro" id="IPR018712">
    <property type="entry name" value="Tle1-like_cat"/>
</dbReference>
<dbReference type="PANTHER" id="PTHR33840">
    <property type="match status" value="1"/>
</dbReference>
<dbReference type="InterPro" id="IPR029058">
    <property type="entry name" value="AB_hydrolase_fold"/>
</dbReference>
<proteinExistence type="predicted"/>
<dbReference type="Pfam" id="PF09994">
    <property type="entry name" value="T6SS_Tle1-like_cat"/>
    <property type="match status" value="1"/>
</dbReference>
<name>A0ABW5C8H6_9PROT</name>
<protein>
    <submittedName>
        <fullName evidence="2">DUF2235 domain-containing protein</fullName>
    </submittedName>
</protein>
<evidence type="ECO:0000313" key="2">
    <source>
        <dbReference type="EMBL" id="MFD2233609.1"/>
    </source>
</evidence>
<evidence type="ECO:0000313" key="3">
    <source>
        <dbReference type="Proteomes" id="UP001597296"/>
    </source>
</evidence>
<organism evidence="2 3">
    <name type="scientific">Phaeospirillum tilakii</name>
    <dbReference type="NCBI Taxonomy" id="741673"/>
    <lineage>
        <taxon>Bacteria</taxon>
        <taxon>Pseudomonadati</taxon>
        <taxon>Pseudomonadota</taxon>
        <taxon>Alphaproteobacteria</taxon>
        <taxon>Rhodospirillales</taxon>
        <taxon>Rhodospirillaceae</taxon>
        <taxon>Phaeospirillum</taxon>
    </lineage>
</organism>